<dbReference type="Gramene" id="KOM30600">
    <property type="protein sequence ID" value="KOM30600"/>
    <property type="gene ID" value="LR48_Vigan01g015400"/>
</dbReference>
<proteinExistence type="predicted"/>
<dbReference type="AlphaFoldDB" id="A0A0L9TJ61"/>
<sequence>MWAAAPFFLHRGSLVSSASFVQFSSPIREPLTDHCGWSSIPPSFAATGKLSFFFSSLHFSFSLSSSLWIPPTTSSPPARFLHRPLPISSSSMLFSRLSYRSLFTIHRPLIQQPLLNTVCCR</sequence>
<gene>
    <name evidence="1" type="ORF">LR48_Vigan01g015400</name>
</gene>
<accession>A0A0L9TJ61</accession>
<reference evidence="2" key="1">
    <citation type="journal article" date="2015" name="Proc. Natl. Acad. Sci. U.S.A.">
        <title>Genome sequencing of adzuki bean (Vigna angularis) provides insight into high starch and low fat accumulation and domestication.</title>
        <authorList>
            <person name="Yang K."/>
            <person name="Tian Z."/>
            <person name="Chen C."/>
            <person name="Luo L."/>
            <person name="Zhao B."/>
            <person name="Wang Z."/>
            <person name="Yu L."/>
            <person name="Li Y."/>
            <person name="Sun Y."/>
            <person name="Li W."/>
            <person name="Chen Y."/>
            <person name="Li Y."/>
            <person name="Zhang Y."/>
            <person name="Ai D."/>
            <person name="Zhao J."/>
            <person name="Shang C."/>
            <person name="Ma Y."/>
            <person name="Wu B."/>
            <person name="Wang M."/>
            <person name="Gao L."/>
            <person name="Sun D."/>
            <person name="Zhang P."/>
            <person name="Guo F."/>
            <person name="Wang W."/>
            <person name="Li Y."/>
            <person name="Wang J."/>
            <person name="Varshney R.K."/>
            <person name="Wang J."/>
            <person name="Ling H.Q."/>
            <person name="Wan P."/>
        </authorList>
    </citation>
    <scope>NUCLEOTIDE SEQUENCE</scope>
    <source>
        <strain evidence="2">cv. Jingnong 6</strain>
    </source>
</reference>
<organism evidence="1 2">
    <name type="scientific">Phaseolus angularis</name>
    <name type="common">Azuki bean</name>
    <name type="synonym">Vigna angularis</name>
    <dbReference type="NCBI Taxonomy" id="3914"/>
    <lineage>
        <taxon>Eukaryota</taxon>
        <taxon>Viridiplantae</taxon>
        <taxon>Streptophyta</taxon>
        <taxon>Embryophyta</taxon>
        <taxon>Tracheophyta</taxon>
        <taxon>Spermatophyta</taxon>
        <taxon>Magnoliopsida</taxon>
        <taxon>eudicotyledons</taxon>
        <taxon>Gunneridae</taxon>
        <taxon>Pentapetalae</taxon>
        <taxon>rosids</taxon>
        <taxon>fabids</taxon>
        <taxon>Fabales</taxon>
        <taxon>Fabaceae</taxon>
        <taxon>Papilionoideae</taxon>
        <taxon>50 kb inversion clade</taxon>
        <taxon>NPAAA clade</taxon>
        <taxon>indigoferoid/millettioid clade</taxon>
        <taxon>Phaseoleae</taxon>
        <taxon>Vigna</taxon>
    </lineage>
</organism>
<name>A0A0L9TJ61_PHAAN</name>
<evidence type="ECO:0000313" key="2">
    <source>
        <dbReference type="Proteomes" id="UP000053144"/>
    </source>
</evidence>
<protein>
    <submittedName>
        <fullName evidence="1">Uncharacterized protein</fullName>
    </submittedName>
</protein>
<dbReference type="EMBL" id="CM003371">
    <property type="protein sequence ID" value="KOM30600.1"/>
    <property type="molecule type" value="Genomic_DNA"/>
</dbReference>
<evidence type="ECO:0000313" key="1">
    <source>
        <dbReference type="EMBL" id="KOM30600.1"/>
    </source>
</evidence>
<dbReference type="Proteomes" id="UP000053144">
    <property type="component" value="Chromosome 1"/>
</dbReference>